<comment type="subcellular location">
    <subcellularLocation>
        <location evidence="1">Cell membrane</location>
        <topology evidence="1">Multi-pass membrane protein</topology>
    </subcellularLocation>
    <subcellularLocation>
        <location evidence="6">Membrane</location>
        <topology evidence="6">Multi-pass membrane protein</topology>
    </subcellularLocation>
</comment>
<feature type="transmembrane region" description="Helical" evidence="7">
    <location>
        <begin position="92"/>
        <end position="117"/>
    </location>
</feature>
<name>A0ABX1RU36_9FLAO</name>
<keyword evidence="4 7" id="KW-1133">Transmembrane helix</keyword>
<keyword evidence="10" id="KW-1185">Reference proteome</keyword>
<dbReference type="Pfam" id="PF01618">
    <property type="entry name" value="MotA_ExbB"/>
    <property type="match status" value="1"/>
</dbReference>
<keyword evidence="5 7" id="KW-0472">Membrane</keyword>
<evidence type="ECO:0000259" key="8">
    <source>
        <dbReference type="Pfam" id="PF01618"/>
    </source>
</evidence>
<evidence type="ECO:0000256" key="5">
    <source>
        <dbReference type="ARBA" id="ARBA00023136"/>
    </source>
</evidence>
<sequence length="123" mass="13681">MIDFLNKGGYVFMLPLTLLLLINIIIIAKNISFLFANKFSSKEAAKQSFDYIFHIGLFALTLGLLGQIVGLYEGFESIENWGNVDADFLFKGIAVSAIPAIYGLGIFIVSYVFYLLLKVKLNS</sequence>
<comment type="caution">
    <text evidence="9">The sequence shown here is derived from an EMBL/GenBank/DDBJ whole genome shotgun (WGS) entry which is preliminary data.</text>
</comment>
<evidence type="ECO:0000256" key="6">
    <source>
        <dbReference type="RuleBase" id="RU004057"/>
    </source>
</evidence>
<gene>
    <name evidence="9" type="ORF">HHX25_06045</name>
</gene>
<feature type="transmembrane region" description="Helical" evidence="7">
    <location>
        <begin position="48"/>
        <end position="72"/>
    </location>
</feature>
<keyword evidence="2" id="KW-1003">Cell membrane</keyword>
<feature type="domain" description="MotA/TolQ/ExbB proton channel" evidence="8">
    <location>
        <begin position="43"/>
        <end position="121"/>
    </location>
</feature>
<dbReference type="Proteomes" id="UP000746690">
    <property type="component" value="Unassembled WGS sequence"/>
</dbReference>
<dbReference type="RefSeq" id="WP_169671237.1">
    <property type="nucleotide sequence ID" value="NZ_JABBHF010000003.1"/>
</dbReference>
<dbReference type="InterPro" id="IPR002898">
    <property type="entry name" value="MotA_ExbB_proton_chnl"/>
</dbReference>
<proteinExistence type="inferred from homology"/>
<accession>A0ABX1RU36</accession>
<keyword evidence="6" id="KW-0653">Protein transport</keyword>
<dbReference type="EMBL" id="JABBHF010000003">
    <property type="protein sequence ID" value="NMH87059.1"/>
    <property type="molecule type" value="Genomic_DNA"/>
</dbReference>
<evidence type="ECO:0000256" key="1">
    <source>
        <dbReference type="ARBA" id="ARBA00004651"/>
    </source>
</evidence>
<organism evidence="9 10">
    <name type="scientific">Flavivirga algicola</name>
    <dbReference type="NCBI Taxonomy" id="2729136"/>
    <lineage>
        <taxon>Bacteria</taxon>
        <taxon>Pseudomonadati</taxon>
        <taxon>Bacteroidota</taxon>
        <taxon>Flavobacteriia</taxon>
        <taxon>Flavobacteriales</taxon>
        <taxon>Flavobacteriaceae</taxon>
        <taxon>Flavivirga</taxon>
    </lineage>
</organism>
<feature type="transmembrane region" description="Helical" evidence="7">
    <location>
        <begin position="12"/>
        <end position="36"/>
    </location>
</feature>
<evidence type="ECO:0000313" key="9">
    <source>
        <dbReference type="EMBL" id="NMH87059.1"/>
    </source>
</evidence>
<evidence type="ECO:0000256" key="2">
    <source>
        <dbReference type="ARBA" id="ARBA00022475"/>
    </source>
</evidence>
<evidence type="ECO:0000256" key="4">
    <source>
        <dbReference type="ARBA" id="ARBA00022989"/>
    </source>
</evidence>
<evidence type="ECO:0000256" key="7">
    <source>
        <dbReference type="SAM" id="Phobius"/>
    </source>
</evidence>
<keyword evidence="6" id="KW-0813">Transport</keyword>
<protein>
    <submittedName>
        <fullName evidence="9">MotA/TolQ/ExbB proton channel family protein</fullName>
    </submittedName>
</protein>
<evidence type="ECO:0000256" key="3">
    <source>
        <dbReference type="ARBA" id="ARBA00022692"/>
    </source>
</evidence>
<evidence type="ECO:0000313" key="10">
    <source>
        <dbReference type="Proteomes" id="UP000746690"/>
    </source>
</evidence>
<reference evidence="9 10" key="1">
    <citation type="submission" date="2020-04" db="EMBL/GenBank/DDBJ databases">
        <title>A Flavivirga sp. nov.</title>
        <authorList>
            <person name="Sun X."/>
        </authorList>
    </citation>
    <scope>NUCLEOTIDE SEQUENCE [LARGE SCALE GENOMIC DNA]</scope>
    <source>
        <strain evidence="9 10">Y03</strain>
    </source>
</reference>
<comment type="similarity">
    <text evidence="6">Belongs to the exbB/tolQ family.</text>
</comment>
<keyword evidence="3 7" id="KW-0812">Transmembrane</keyword>